<evidence type="ECO:0000256" key="2">
    <source>
        <dbReference type="ARBA" id="ARBA00022478"/>
    </source>
</evidence>
<dbReference type="Gene3D" id="1.10.10.60">
    <property type="entry name" value="Homeodomain-like"/>
    <property type="match status" value="1"/>
</dbReference>
<dbReference type="RefSeq" id="WP_090933219.1">
    <property type="nucleotide sequence ID" value="NZ_FOTS01000005.1"/>
</dbReference>
<name>A0A1I4HYJ2_9FIRM</name>
<dbReference type="GO" id="GO:0003677">
    <property type="term" value="F:DNA binding"/>
    <property type="evidence" value="ECO:0007669"/>
    <property type="project" value="UniProtKB-KW"/>
</dbReference>
<keyword evidence="7" id="KW-0238">DNA-binding</keyword>
<feature type="domain" description="RNA polymerase sigma factor 54 DNA-binding" evidence="9">
    <location>
        <begin position="305"/>
        <end position="464"/>
    </location>
</feature>
<organism evidence="11 12">
    <name type="scientific">Pelosinus propionicus DSM 13327</name>
    <dbReference type="NCBI Taxonomy" id="1123291"/>
    <lineage>
        <taxon>Bacteria</taxon>
        <taxon>Bacillati</taxon>
        <taxon>Bacillota</taxon>
        <taxon>Negativicutes</taxon>
        <taxon>Selenomonadales</taxon>
        <taxon>Sporomusaceae</taxon>
        <taxon>Pelosinus</taxon>
    </lineage>
</organism>
<dbReference type="PROSITE" id="PS00717">
    <property type="entry name" value="SIGMA54_1"/>
    <property type="match status" value="1"/>
</dbReference>
<comment type="similarity">
    <text evidence="1">Belongs to the sigma-54 factor family.</text>
</comment>
<accession>A0A1I4HYJ2</accession>
<proteinExistence type="inferred from homology"/>
<feature type="domain" description="RNA polymerase sigma factor 54 core-binding" evidence="10">
    <location>
        <begin position="105"/>
        <end position="292"/>
    </location>
</feature>
<evidence type="ECO:0000259" key="10">
    <source>
        <dbReference type="Pfam" id="PF04963"/>
    </source>
</evidence>
<dbReference type="Pfam" id="PF00309">
    <property type="entry name" value="Sigma54_AID"/>
    <property type="match status" value="1"/>
</dbReference>
<dbReference type="PANTHER" id="PTHR32248:SF4">
    <property type="entry name" value="RNA POLYMERASE SIGMA-54 FACTOR"/>
    <property type="match status" value="1"/>
</dbReference>
<dbReference type="PIRSF" id="PIRSF000774">
    <property type="entry name" value="RpoN"/>
    <property type="match status" value="1"/>
</dbReference>
<evidence type="ECO:0000313" key="12">
    <source>
        <dbReference type="Proteomes" id="UP000199520"/>
    </source>
</evidence>
<dbReference type="InterPro" id="IPR007634">
    <property type="entry name" value="RNA_pol_sigma_54_DNA-bd"/>
</dbReference>
<evidence type="ECO:0000313" key="11">
    <source>
        <dbReference type="EMBL" id="SFL46887.1"/>
    </source>
</evidence>
<gene>
    <name evidence="11" type="ORF">SAMN04490355_1005130</name>
</gene>
<dbReference type="GO" id="GO:0006352">
    <property type="term" value="P:DNA-templated transcription initiation"/>
    <property type="evidence" value="ECO:0007669"/>
    <property type="project" value="InterPro"/>
</dbReference>
<keyword evidence="6" id="KW-0731">Sigma factor</keyword>
<dbReference type="GO" id="GO:0000428">
    <property type="term" value="C:DNA-directed RNA polymerase complex"/>
    <property type="evidence" value="ECO:0007669"/>
    <property type="project" value="UniProtKB-KW"/>
</dbReference>
<keyword evidence="3" id="KW-0808">Transferase</keyword>
<keyword evidence="5" id="KW-0805">Transcription regulation</keyword>
<keyword evidence="4" id="KW-0548">Nucleotidyltransferase</keyword>
<evidence type="ECO:0000256" key="4">
    <source>
        <dbReference type="ARBA" id="ARBA00022695"/>
    </source>
</evidence>
<dbReference type="GO" id="GO:0001216">
    <property type="term" value="F:DNA-binding transcription activator activity"/>
    <property type="evidence" value="ECO:0007669"/>
    <property type="project" value="InterPro"/>
</dbReference>
<dbReference type="AlphaFoldDB" id="A0A1I4HYJ2"/>
<dbReference type="Proteomes" id="UP000199520">
    <property type="component" value="Unassembled WGS sequence"/>
</dbReference>
<dbReference type="Pfam" id="PF04963">
    <property type="entry name" value="Sigma54_CBD"/>
    <property type="match status" value="1"/>
</dbReference>
<evidence type="ECO:0000256" key="1">
    <source>
        <dbReference type="ARBA" id="ARBA00008798"/>
    </source>
</evidence>
<reference evidence="12" key="1">
    <citation type="submission" date="2016-10" db="EMBL/GenBank/DDBJ databases">
        <authorList>
            <person name="Varghese N."/>
            <person name="Submissions S."/>
        </authorList>
    </citation>
    <scope>NUCLEOTIDE SEQUENCE [LARGE SCALE GENOMIC DNA]</scope>
    <source>
        <strain evidence="12">DSM 13327</strain>
    </source>
</reference>
<dbReference type="GO" id="GO:0016779">
    <property type="term" value="F:nucleotidyltransferase activity"/>
    <property type="evidence" value="ECO:0007669"/>
    <property type="project" value="UniProtKB-KW"/>
</dbReference>
<dbReference type="GO" id="GO:0016987">
    <property type="term" value="F:sigma factor activity"/>
    <property type="evidence" value="ECO:0007669"/>
    <property type="project" value="UniProtKB-KW"/>
</dbReference>
<sequence>MIPINLGYGLKLELNQKLMMTPELRQAIAILQLSALELSDMIEQEIMENPVLEIAEKEADDPEVDPVPESPKEQLDDYLNWDDYFNQGIDKKSEYMVVDDEKTTVEKFVKNNISLHEHLEFQLHLAVRDETAKQIGHYLIGCIDENGYLCGTLSEAAEIFGTSEDKVLEVLNLIQTFDPMGVGARDLKECLLLQCQQKGTYTTIVEDIICHYLPEVAAGKYKAIAEKLNCSPQEIQQAVDVIRTFDPKPGRAFGNDQCSYIVADMTVERVNDKYVITVNDTSVPKLTINPYYRRVAMEADSESKKFIEGRLNSAVWLIKSIEQRRRTLYNVMEAIIELQQDFFDKGAKFLRPLVMKKVAEKIEVHESTVSRAIANKYVDTPHGVVSLRSFFSTAVQSSDGSQDVSATKVKQKIKELINSEDSSDPFSDQALSEILCQHGMKISRRTVAKYREEQNIPSSAKRKRY</sequence>
<dbReference type="EMBL" id="FOTS01000005">
    <property type="protein sequence ID" value="SFL46887.1"/>
    <property type="molecule type" value="Genomic_DNA"/>
</dbReference>
<evidence type="ECO:0000256" key="5">
    <source>
        <dbReference type="ARBA" id="ARBA00023015"/>
    </source>
</evidence>
<evidence type="ECO:0000259" key="9">
    <source>
        <dbReference type="Pfam" id="PF04552"/>
    </source>
</evidence>
<dbReference type="PROSITE" id="PS00718">
    <property type="entry name" value="SIGMA54_2"/>
    <property type="match status" value="1"/>
</dbReference>
<dbReference type="InterPro" id="IPR007046">
    <property type="entry name" value="RNA_pol_sigma_54_core-bd"/>
</dbReference>
<dbReference type="NCBIfam" id="TIGR02395">
    <property type="entry name" value="rpoN_sigma"/>
    <property type="match status" value="1"/>
</dbReference>
<evidence type="ECO:0000256" key="6">
    <source>
        <dbReference type="ARBA" id="ARBA00023082"/>
    </source>
</evidence>
<dbReference type="InterPro" id="IPR038709">
    <property type="entry name" value="RpoN_core-bd_sf"/>
</dbReference>
<dbReference type="STRING" id="1123291.SAMN04490355_1005130"/>
<dbReference type="InterPro" id="IPR000394">
    <property type="entry name" value="RNA_pol_sigma_54"/>
</dbReference>
<dbReference type="PRINTS" id="PR00045">
    <property type="entry name" value="SIGMA54FCT"/>
</dbReference>
<keyword evidence="2" id="KW-0240">DNA-directed RNA polymerase</keyword>
<keyword evidence="8" id="KW-0804">Transcription</keyword>
<evidence type="ECO:0000256" key="7">
    <source>
        <dbReference type="ARBA" id="ARBA00023125"/>
    </source>
</evidence>
<dbReference type="OrthoDB" id="9814402at2"/>
<dbReference type="Gene3D" id="1.10.10.1330">
    <property type="entry name" value="RNA polymerase sigma-54 factor, core-binding domain"/>
    <property type="match status" value="1"/>
</dbReference>
<dbReference type="PANTHER" id="PTHR32248">
    <property type="entry name" value="RNA POLYMERASE SIGMA-54 FACTOR"/>
    <property type="match status" value="1"/>
</dbReference>
<protein>
    <submittedName>
        <fullName evidence="11">RNA polymerase, sigma 54 subunit, RpoN/SigL</fullName>
    </submittedName>
</protein>
<dbReference type="PROSITE" id="PS50044">
    <property type="entry name" value="SIGMA54_3"/>
    <property type="match status" value="1"/>
</dbReference>
<dbReference type="Pfam" id="PF04552">
    <property type="entry name" value="Sigma54_DBD"/>
    <property type="match status" value="1"/>
</dbReference>
<keyword evidence="12" id="KW-1185">Reference proteome</keyword>
<evidence type="ECO:0000256" key="3">
    <source>
        <dbReference type="ARBA" id="ARBA00022679"/>
    </source>
</evidence>
<evidence type="ECO:0000256" key="8">
    <source>
        <dbReference type="ARBA" id="ARBA00023163"/>
    </source>
</evidence>